<dbReference type="PANTHER" id="PTHR21666:SF270">
    <property type="entry name" value="MUREIN HYDROLASE ACTIVATOR ENVC"/>
    <property type="match status" value="1"/>
</dbReference>
<dbReference type="InterPro" id="IPR011055">
    <property type="entry name" value="Dup_hybrid_motif"/>
</dbReference>
<dbReference type="Gene3D" id="2.70.70.10">
    <property type="entry name" value="Glucose Permease (Domain IIA)"/>
    <property type="match status" value="1"/>
</dbReference>
<feature type="transmembrane region" description="Helical" evidence="2">
    <location>
        <begin position="7"/>
        <end position="31"/>
    </location>
</feature>
<accession>A0A1H4I5V7</accession>
<dbReference type="Gene3D" id="1.10.530.10">
    <property type="match status" value="1"/>
</dbReference>
<dbReference type="OrthoDB" id="2989771at2"/>
<keyword evidence="2" id="KW-1133">Transmembrane helix</keyword>
<feature type="domain" description="ARB-07466-like C-terminal" evidence="5">
    <location>
        <begin position="234"/>
        <end position="340"/>
    </location>
</feature>
<evidence type="ECO:0000313" key="6">
    <source>
        <dbReference type="EMBL" id="SEB29275.1"/>
    </source>
</evidence>
<dbReference type="InterPro" id="IPR031304">
    <property type="entry name" value="SLT_2"/>
</dbReference>
<evidence type="ECO:0000259" key="4">
    <source>
        <dbReference type="Pfam" id="PF13406"/>
    </source>
</evidence>
<dbReference type="AlphaFoldDB" id="A0A1H4I5V7"/>
<dbReference type="Proteomes" id="UP000183561">
    <property type="component" value="Unassembled WGS sequence"/>
</dbReference>
<feature type="compositionally biased region" description="Pro residues" evidence="1">
    <location>
        <begin position="207"/>
        <end position="216"/>
    </location>
</feature>
<keyword evidence="2" id="KW-0812">Transmembrane</keyword>
<dbReference type="SUPFAM" id="SSF51261">
    <property type="entry name" value="Duplicated hybrid motif"/>
    <property type="match status" value="1"/>
</dbReference>
<reference evidence="7" key="1">
    <citation type="submission" date="2016-10" db="EMBL/GenBank/DDBJ databases">
        <authorList>
            <person name="Varghese N."/>
            <person name="Submissions S."/>
        </authorList>
    </citation>
    <scope>NUCLEOTIDE SEQUENCE [LARGE SCALE GENOMIC DNA]</scope>
    <source>
        <strain evidence="7">DSM 44498</strain>
    </source>
</reference>
<sequence>MESKNNSLLIVVLAVVLGIPMSLIILLAILFQDEEEQASTDCLSGSGTSVTGGDLIAPAGSFIKPVDPALVTFTSGFGERDGAQHKGIDLAGPIGTPIYAAADGTVADAGEASGFGQWVVLDHVINGQLFSTVYGHVDTYLVEAGQQVRAGQQIATIGNRGESTGPHLHFETWPGGRTGGAAVDPKPQYDSAPAPGEQKSGQAAPSPSGPPAPSPSAPGGADLAQALPASAGSEQNMQVNTKRLIRALHLRFGDRLDTLGGWRADGGGFNDHPSGQAVDAMIPDYNSGTGVATGDAVLNYVMANADFFHVDYAIWRQTYYPAGGTPNKMEERGSDNENHFNHVHITVTGGGFDEATTQWGSLPGGSGQATKAATDCTISGEGLGDTLAAGSVPAEFAPWIERAGALCPQIKPSLLAAQLEAENGFQHGANAPVSSTGAGGPAQFMPGTWATYGKDYDGDGRVDINSIGDAVMAQGTYMCTIAKTIDGWIADGSVTATHGPTELYLAGYNAGEGAVQSSGGFPTGSTDYIVQTRPYADKIIANEAQYRAINK</sequence>
<dbReference type="Pfam" id="PF13406">
    <property type="entry name" value="SLT_2"/>
    <property type="match status" value="1"/>
</dbReference>
<dbReference type="CDD" id="cd13399">
    <property type="entry name" value="Slt35-like"/>
    <property type="match status" value="1"/>
</dbReference>
<feature type="domain" description="M23ase beta-sheet core" evidence="3">
    <location>
        <begin position="84"/>
        <end position="176"/>
    </location>
</feature>
<dbReference type="InterPro" id="IPR023346">
    <property type="entry name" value="Lysozyme-like_dom_sf"/>
</dbReference>
<name>A0A1H4I5V7_9NOCA</name>
<dbReference type="PANTHER" id="PTHR21666">
    <property type="entry name" value="PEPTIDASE-RELATED"/>
    <property type="match status" value="1"/>
</dbReference>
<dbReference type="RefSeq" id="WP_072951466.1">
    <property type="nucleotide sequence ID" value="NZ_FNSV01000001.1"/>
</dbReference>
<feature type="domain" description="Transglycosylase SLT" evidence="4">
    <location>
        <begin position="423"/>
        <end position="478"/>
    </location>
</feature>
<evidence type="ECO:0000256" key="2">
    <source>
        <dbReference type="SAM" id="Phobius"/>
    </source>
</evidence>
<dbReference type="CDD" id="cd12797">
    <property type="entry name" value="M23_peptidase"/>
    <property type="match status" value="1"/>
</dbReference>
<feature type="region of interest" description="Disordered" evidence="1">
    <location>
        <begin position="158"/>
        <end position="224"/>
    </location>
</feature>
<evidence type="ECO:0000256" key="1">
    <source>
        <dbReference type="SAM" id="MobiDB-lite"/>
    </source>
</evidence>
<keyword evidence="2" id="KW-0472">Membrane</keyword>
<protein>
    <submittedName>
        <fullName evidence="6">Transglycosylase SLT domain-containing protein</fullName>
    </submittedName>
</protein>
<evidence type="ECO:0000259" key="5">
    <source>
        <dbReference type="Pfam" id="PF26571"/>
    </source>
</evidence>
<dbReference type="InterPro" id="IPR058593">
    <property type="entry name" value="ARB_07466-like_C"/>
</dbReference>
<evidence type="ECO:0000259" key="3">
    <source>
        <dbReference type="Pfam" id="PF01551"/>
    </source>
</evidence>
<dbReference type="Pfam" id="PF26571">
    <property type="entry name" value="VldE"/>
    <property type="match status" value="1"/>
</dbReference>
<dbReference type="SUPFAM" id="SSF53955">
    <property type="entry name" value="Lysozyme-like"/>
    <property type="match status" value="1"/>
</dbReference>
<organism evidence="6 7">
    <name type="scientific">Rhodococcus koreensis</name>
    <dbReference type="NCBI Taxonomy" id="99653"/>
    <lineage>
        <taxon>Bacteria</taxon>
        <taxon>Bacillati</taxon>
        <taxon>Actinomycetota</taxon>
        <taxon>Actinomycetes</taxon>
        <taxon>Mycobacteriales</taxon>
        <taxon>Nocardiaceae</taxon>
        <taxon>Rhodococcus</taxon>
    </lineage>
</organism>
<dbReference type="EMBL" id="FNSV01000001">
    <property type="protein sequence ID" value="SEB29275.1"/>
    <property type="molecule type" value="Genomic_DNA"/>
</dbReference>
<dbReference type="GO" id="GO:0004222">
    <property type="term" value="F:metalloendopeptidase activity"/>
    <property type="evidence" value="ECO:0007669"/>
    <property type="project" value="TreeGrafter"/>
</dbReference>
<keyword evidence="7" id="KW-1185">Reference proteome</keyword>
<dbReference type="Pfam" id="PF01551">
    <property type="entry name" value="Peptidase_M23"/>
    <property type="match status" value="1"/>
</dbReference>
<dbReference type="InterPro" id="IPR016047">
    <property type="entry name" value="M23ase_b-sheet_dom"/>
</dbReference>
<gene>
    <name evidence="6" type="ORF">SAMN04490239_0059</name>
</gene>
<evidence type="ECO:0000313" key="7">
    <source>
        <dbReference type="Proteomes" id="UP000183561"/>
    </source>
</evidence>
<proteinExistence type="predicted"/>
<dbReference type="InterPro" id="IPR050570">
    <property type="entry name" value="Cell_wall_metabolism_enzyme"/>
</dbReference>